<evidence type="ECO:0000256" key="11">
    <source>
        <dbReference type="RuleBase" id="RU362103"/>
    </source>
</evidence>
<dbReference type="EMBL" id="MSFL01000006">
    <property type="protein sequence ID" value="PWY87413.1"/>
    <property type="molecule type" value="Genomic_DNA"/>
</dbReference>
<dbReference type="GO" id="GO:0005829">
    <property type="term" value="C:cytosol"/>
    <property type="evidence" value="ECO:0007669"/>
    <property type="project" value="TreeGrafter"/>
</dbReference>
<dbReference type="PROSITE" id="PS51210">
    <property type="entry name" value="PLA2C"/>
    <property type="match status" value="1"/>
</dbReference>
<keyword evidence="8" id="KW-0325">Glycoprotein</keyword>
<dbReference type="PANTHER" id="PTHR10728:SF33">
    <property type="entry name" value="LYSOPHOSPHOLIPASE 1-RELATED"/>
    <property type="match status" value="1"/>
</dbReference>
<dbReference type="GO" id="GO:0004622">
    <property type="term" value="F:phosphatidylcholine lysophospholipase activity"/>
    <property type="evidence" value="ECO:0007669"/>
    <property type="project" value="UniProtKB-EC"/>
</dbReference>
<evidence type="ECO:0000256" key="4">
    <source>
        <dbReference type="ARBA" id="ARBA00022729"/>
    </source>
</evidence>
<dbReference type="GO" id="GO:0046475">
    <property type="term" value="P:glycerophospholipid catabolic process"/>
    <property type="evidence" value="ECO:0007669"/>
    <property type="project" value="TreeGrafter"/>
</dbReference>
<evidence type="ECO:0000256" key="9">
    <source>
        <dbReference type="ARBA" id="ARBA00049531"/>
    </source>
</evidence>
<dbReference type="EC" id="3.1.1.5" evidence="3 11"/>
<evidence type="ECO:0000256" key="10">
    <source>
        <dbReference type="PROSITE-ProRule" id="PRU00555"/>
    </source>
</evidence>
<comment type="catalytic activity">
    <reaction evidence="9 11">
        <text>a 1-acyl-sn-glycero-3-phosphocholine + H2O = sn-glycerol 3-phosphocholine + a fatty acid + H(+)</text>
        <dbReference type="Rhea" id="RHEA:15177"/>
        <dbReference type="ChEBI" id="CHEBI:15377"/>
        <dbReference type="ChEBI" id="CHEBI:15378"/>
        <dbReference type="ChEBI" id="CHEBI:16870"/>
        <dbReference type="ChEBI" id="CHEBI:28868"/>
        <dbReference type="ChEBI" id="CHEBI:58168"/>
        <dbReference type="EC" id="3.1.1.5"/>
    </reaction>
</comment>
<keyword evidence="4 11" id="KW-0732">Signal</keyword>
<accession>A0A317WLZ6</accession>
<dbReference type="OrthoDB" id="4084751at2759"/>
<dbReference type="Gene3D" id="3.40.1090.10">
    <property type="entry name" value="Cytosolic phospholipase A2 catalytic domain"/>
    <property type="match status" value="1"/>
</dbReference>
<gene>
    <name evidence="13" type="ORF">BO70DRAFT_360044</name>
</gene>
<protein>
    <recommendedName>
        <fullName evidence="3 11">Lysophospholipase</fullName>
        <ecNumber evidence="3 11">3.1.1.5</ecNumber>
    </recommendedName>
</protein>
<evidence type="ECO:0000256" key="7">
    <source>
        <dbReference type="ARBA" id="ARBA00023098"/>
    </source>
</evidence>
<keyword evidence="5 10" id="KW-0378">Hydrolase</keyword>
<comment type="function">
    <text evidence="1">Catalyzes the release of fatty acids from lysophospholipids.</text>
</comment>
<evidence type="ECO:0000256" key="2">
    <source>
        <dbReference type="ARBA" id="ARBA00008780"/>
    </source>
</evidence>
<dbReference type="AlphaFoldDB" id="A0A317WLZ6"/>
<reference evidence="13 14" key="1">
    <citation type="submission" date="2016-12" db="EMBL/GenBank/DDBJ databases">
        <title>The genomes of Aspergillus section Nigri reveals drivers in fungal speciation.</title>
        <authorList>
            <consortium name="DOE Joint Genome Institute"/>
            <person name="Vesth T.C."/>
            <person name="Nybo J."/>
            <person name="Theobald S."/>
            <person name="Brandl J."/>
            <person name="Frisvad J.C."/>
            <person name="Nielsen K.F."/>
            <person name="Lyhne E.K."/>
            <person name="Kogle M.E."/>
            <person name="Kuo A."/>
            <person name="Riley R."/>
            <person name="Clum A."/>
            <person name="Nolan M."/>
            <person name="Lipzen A."/>
            <person name="Salamov A."/>
            <person name="Henrissat B."/>
            <person name="Wiebenga A."/>
            <person name="De Vries R.P."/>
            <person name="Grigoriev I.V."/>
            <person name="Mortensen U.H."/>
            <person name="Andersen M.R."/>
            <person name="Baker S.E."/>
        </authorList>
    </citation>
    <scope>NUCLEOTIDE SEQUENCE [LARGE SCALE GENOMIC DNA]</scope>
    <source>
        <strain evidence="13 14">CBS 117.55</strain>
    </source>
</reference>
<proteinExistence type="inferred from homology"/>
<feature type="domain" description="PLA2c" evidence="12">
    <location>
        <begin position="59"/>
        <end position="606"/>
    </location>
</feature>
<dbReference type="FunFam" id="3.40.1090.10:FF:000010">
    <property type="entry name" value="Lysophospholipase"/>
    <property type="match status" value="1"/>
</dbReference>
<evidence type="ECO:0000256" key="3">
    <source>
        <dbReference type="ARBA" id="ARBA00013274"/>
    </source>
</evidence>
<dbReference type="RefSeq" id="XP_025401296.1">
    <property type="nucleotide sequence ID" value="XM_025542691.1"/>
</dbReference>
<evidence type="ECO:0000259" key="12">
    <source>
        <dbReference type="PROSITE" id="PS51210"/>
    </source>
</evidence>
<dbReference type="GO" id="GO:0004623">
    <property type="term" value="F:phospholipase A2 activity"/>
    <property type="evidence" value="ECO:0007669"/>
    <property type="project" value="TreeGrafter"/>
</dbReference>
<keyword evidence="7 10" id="KW-0443">Lipid metabolism</keyword>
<dbReference type="SMART" id="SM00022">
    <property type="entry name" value="PLAc"/>
    <property type="match status" value="1"/>
</dbReference>
<organism evidence="13 14">
    <name type="scientific">Aspergillus heteromorphus CBS 117.55</name>
    <dbReference type="NCBI Taxonomy" id="1448321"/>
    <lineage>
        <taxon>Eukaryota</taxon>
        <taxon>Fungi</taxon>
        <taxon>Dikarya</taxon>
        <taxon>Ascomycota</taxon>
        <taxon>Pezizomycotina</taxon>
        <taxon>Eurotiomycetes</taxon>
        <taxon>Eurotiomycetidae</taxon>
        <taxon>Eurotiales</taxon>
        <taxon>Aspergillaceae</taxon>
        <taxon>Aspergillus</taxon>
        <taxon>Aspergillus subgen. Circumdati</taxon>
    </lineage>
</organism>
<dbReference type="GO" id="GO:0005783">
    <property type="term" value="C:endoplasmic reticulum"/>
    <property type="evidence" value="ECO:0007669"/>
    <property type="project" value="TreeGrafter"/>
</dbReference>
<dbReference type="SUPFAM" id="SSF52151">
    <property type="entry name" value="FabD/lysophospholipase-like"/>
    <property type="match status" value="1"/>
</dbReference>
<evidence type="ECO:0000313" key="14">
    <source>
        <dbReference type="Proteomes" id="UP000247233"/>
    </source>
</evidence>
<dbReference type="InterPro" id="IPR002642">
    <property type="entry name" value="LysoPLipase_cat_dom"/>
</dbReference>
<dbReference type="CDD" id="cd07203">
    <property type="entry name" value="cPLA2_Fungal_PLB"/>
    <property type="match status" value="1"/>
</dbReference>
<evidence type="ECO:0000256" key="8">
    <source>
        <dbReference type="ARBA" id="ARBA00023180"/>
    </source>
</evidence>
<keyword evidence="6 10" id="KW-0442">Lipid degradation</keyword>
<evidence type="ECO:0000256" key="6">
    <source>
        <dbReference type="ARBA" id="ARBA00022963"/>
    </source>
</evidence>
<dbReference type="Pfam" id="PF01735">
    <property type="entry name" value="PLA2_B"/>
    <property type="match status" value="1"/>
</dbReference>
<dbReference type="PANTHER" id="PTHR10728">
    <property type="entry name" value="CYTOSOLIC PHOSPHOLIPASE A2"/>
    <property type="match status" value="1"/>
</dbReference>
<evidence type="ECO:0000313" key="13">
    <source>
        <dbReference type="EMBL" id="PWY87413.1"/>
    </source>
</evidence>
<dbReference type="STRING" id="1448321.A0A317WLZ6"/>
<comment type="similarity">
    <text evidence="2 11">Belongs to the lysophospholipase family.</text>
</comment>
<feature type="signal peptide" evidence="11">
    <location>
        <begin position="1"/>
        <end position="16"/>
    </location>
</feature>
<name>A0A317WLZ6_9EURO</name>
<dbReference type="VEuPathDB" id="FungiDB:BO70DRAFT_360044"/>
<dbReference type="InterPro" id="IPR016035">
    <property type="entry name" value="Acyl_Trfase/lysoPLipase"/>
</dbReference>
<dbReference type="GeneID" id="37064928"/>
<dbReference type="Proteomes" id="UP000247233">
    <property type="component" value="Unassembled WGS sequence"/>
</dbReference>
<comment type="caution">
    <text evidence="13">The sequence shown here is derived from an EMBL/GenBank/DDBJ whole genome shotgun (WGS) entry which is preliminary data.</text>
</comment>
<feature type="chain" id="PRO_5016194013" description="Lysophospholipase" evidence="11">
    <location>
        <begin position="17"/>
        <end position="646"/>
    </location>
</feature>
<evidence type="ECO:0000256" key="1">
    <source>
        <dbReference type="ARBA" id="ARBA00002169"/>
    </source>
</evidence>
<keyword evidence="14" id="KW-1185">Reference proteome</keyword>
<sequence>MKFPVLTAAAAGLASAASLPSSFQELEADVASVAARAVANYIQRDLPNAPDGYTPTNVTCPSPRPTIREANALSTNETDWLEIRRNVTLAPMKDLLTRLNLTGFDTTSYIDAHSSNISNIPNIAIAASGGGYRALTNGAGGLKAFDSRVTNTTNAGQLGGLLQSATYVAGLSGGSWLVGSMFVNNFSSIAELQASNKVWNFDKSLLEGPDYDDIQIVSTVEYWKDITEQVAGKADAGFNTSFTDYWGRALSYQLVNSSDEDGGPSYTWSSIALMDDFKAGAYPMPLVVADGRNPNEYIITDNATVYEVNPWEFGSFDPTVYAFAPLQYLGSRFVNGTVADNASCVRGFDNAGFIMGSSSTLFNEFLLDINTTSIPTILKEALTDILDDLGERNDDIAIYSPNPFYDYRDSSETYATTKDLNVVDGGEDGENIPLQPLIQPERAVDVIFAIDSSADTDYYWPNGTSLVATYERSLDRTGIANGTAFPAIPDQNTFVNLGLNSRPSFFGCDPKNISGKAPLVIYLPNSPYTYDSNFSTFTLTYTDEERDSVITNGWNVVTRGNGTVDENFPQCVACAILQRSTYRTNTSLPTICTTCFTDYCWNGTLNSTDPREYNPSILIASSGALKTVADYSVVVLASVLALFWAL</sequence>
<evidence type="ECO:0000256" key="5">
    <source>
        <dbReference type="ARBA" id="ARBA00022801"/>
    </source>
</evidence>